<evidence type="ECO:0000313" key="2">
    <source>
        <dbReference type="EMBL" id="KAL2061389.1"/>
    </source>
</evidence>
<evidence type="ECO:0000259" key="1">
    <source>
        <dbReference type="SMART" id="SM01111"/>
    </source>
</evidence>
<name>A0ABR4BUU0_9HELO</name>
<evidence type="ECO:0000313" key="3">
    <source>
        <dbReference type="Proteomes" id="UP001595075"/>
    </source>
</evidence>
<accession>A0ABR4BUU0</accession>
<dbReference type="InterPro" id="IPR011058">
    <property type="entry name" value="Cyanovirin-N"/>
</dbReference>
<comment type="caution">
    <text evidence="2">The sequence shown here is derived from an EMBL/GenBank/DDBJ whole genome shotgun (WGS) entry which is preliminary data.</text>
</comment>
<reference evidence="2 3" key="1">
    <citation type="journal article" date="2024" name="Commun. Biol.">
        <title>Comparative genomic analysis of thermophilic fungi reveals convergent evolutionary adaptations and gene losses.</title>
        <authorList>
            <person name="Steindorff A.S."/>
            <person name="Aguilar-Pontes M.V."/>
            <person name="Robinson A.J."/>
            <person name="Andreopoulos B."/>
            <person name="LaButti K."/>
            <person name="Kuo A."/>
            <person name="Mondo S."/>
            <person name="Riley R."/>
            <person name="Otillar R."/>
            <person name="Haridas S."/>
            <person name="Lipzen A."/>
            <person name="Grimwood J."/>
            <person name="Schmutz J."/>
            <person name="Clum A."/>
            <person name="Reid I.D."/>
            <person name="Moisan M.C."/>
            <person name="Butler G."/>
            <person name="Nguyen T.T.M."/>
            <person name="Dewar K."/>
            <person name="Conant G."/>
            <person name="Drula E."/>
            <person name="Henrissat B."/>
            <person name="Hansel C."/>
            <person name="Singer S."/>
            <person name="Hutchinson M.I."/>
            <person name="de Vries R.P."/>
            <person name="Natvig D.O."/>
            <person name="Powell A.J."/>
            <person name="Tsang A."/>
            <person name="Grigoriev I.V."/>
        </authorList>
    </citation>
    <scope>NUCLEOTIDE SEQUENCE [LARGE SCALE GENOMIC DNA]</scope>
    <source>
        <strain evidence="2 3">CBS 494.80</strain>
    </source>
</reference>
<dbReference type="Pfam" id="PF08881">
    <property type="entry name" value="CVNH"/>
    <property type="match status" value="1"/>
</dbReference>
<dbReference type="Gene3D" id="2.30.60.10">
    <property type="entry name" value="Cyanovirin-N"/>
    <property type="match status" value="1"/>
</dbReference>
<organism evidence="2 3">
    <name type="scientific">Oculimacula yallundae</name>
    <dbReference type="NCBI Taxonomy" id="86028"/>
    <lineage>
        <taxon>Eukaryota</taxon>
        <taxon>Fungi</taxon>
        <taxon>Dikarya</taxon>
        <taxon>Ascomycota</taxon>
        <taxon>Pezizomycotina</taxon>
        <taxon>Leotiomycetes</taxon>
        <taxon>Helotiales</taxon>
        <taxon>Ploettnerulaceae</taxon>
        <taxon>Oculimacula</taxon>
    </lineage>
</organism>
<keyword evidence="3" id="KW-1185">Reference proteome</keyword>
<protein>
    <recommendedName>
        <fullName evidence="1">Cyanovirin-N domain-containing protein</fullName>
    </recommendedName>
</protein>
<sequence>MSFHASAQDIRVEENHILRATIPNNDGEMVEAELDLNNCIGNNNGSFQWEGQGFTDSGDNFSFNFEGDGIPVLRGELQNVEGEACSCDINIAERISNQNGQLVFRKPRSFP</sequence>
<dbReference type="SMART" id="SM01111">
    <property type="entry name" value="CVNH"/>
    <property type="match status" value="1"/>
</dbReference>
<dbReference type="PANTHER" id="PTHR42076:SF1">
    <property type="entry name" value="CYANOVIRIN-N DOMAIN-CONTAINING PROTEIN"/>
    <property type="match status" value="1"/>
</dbReference>
<gene>
    <name evidence="2" type="ORF">VTL71DRAFT_7662</name>
</gene>
<proteinExistence type="predicted"/>
<dbReference type="SUPFAM" id="SSF51322">
    <property type="entry name" value="Cyanovirin-N"/>
    <property type="match status" value="1"/>
</dbReference>
<dbReference type="Proteomes" id="UP001595075">
    <property type="component" value="Unassembled WGS sequence"/>
</dbReference>
<dbReference type="EMBL" id="JAZHXI010000019">
    <property type="protein sequence ID" value="KAL2061389.1"/>
    <property type="molecule type" value="Genomic_DNA"/>
</dbReference>
<dbReference type="InterPro" id="IPR036673">
    <property type="entry name" value="Cyanovirin-N_sf"/>
</dbReference>
<feature type="domain" description="Cyanovirin-N" evidence="1">
    <location>
        <begin position="2"/>
        <end position="104"/>
    </location>
</feature>
<dbReference type="PANTHER" id="PTHR42076">
    <property type="entry name" value="CYANOVIRIN-N HOMOLOG"/>
    <property type="match status" value="1"/>
</dbReference>